<evidence type="ECO:0000259" key="1">
    <source>
        <dbReference type="PROSITE" id="PS51186"/>
    </source>
</evidence>
<dbReference type="PROSITE" id="PS51186">
    <property type="entry name" value="GNAT"/>
    <property type="match status" value="1"/>
</dbReference>
<dbReference type="Gene3D" id="3.40.630.30">
    <property type="match status" value="1"/>
</dbReference>
<dbReference type="GO" id="GO:0016747">
    <property type="term" value="F:acyltransferase activity, transferring groups other than amino-acyl groups"/>
    <property type="evidence" value="ECO:0007669"/>
    <property type="project" value="InterPro"/>
</dbReference>
<proteinExistence type="predicted"/>
<sequence length="138" mass="15337">MASLDDRDAKAGPITLPDGSRVPRLPGYRRWIWDDGFCGSIGIRWQPGTEALPPHCLGHIGYAVVPWKRGRGYATRALALLLPEARKEGLKYVELTTDLDNVPSQKVITNNGGVFVKRFHKDPAYGDVEALLWRIDVA</sequence>
<dbReference type="RefSeq" id="WP_308933081.1">
    <property type="nucleotide sequence ID" value="NZ_BKAJ01000011.1"/>
</dbReference>
<organism evidence="2 3">
    <name type="scientific">Reyranella soli</name>
    <dbReference type="NCBI Taxonomy" id="1230389"/>
    <lineage>
        <taxon>Bacteria</taxon>
        <taxon>Pseudomonadati</taxon>
        <taxon>Pseudomonadota</taxon>
        <taxon>Alphaproteobacteria</taxon>
        <taxon>Hyphomicrobiales</taxon>
        <taxon>Reyranellaceae</taxon>
        <taxon>Reyranella</taxon>
    </lineage>
</organism>
<dbReference type="CDD" id="cd04301">
    <property type="entry name" value="NAT_SF"/>
    <property type="match status" value="1"/>
</dbReference>
<evidence type="ECO:0000313" key="2">
    <source>
        <dbReference type="EMBL" id="GEP53440.1"/>
    </source>
</evidence>
<dbReference type="PANTHER" id="PTHR39173:SF1">
    <property type="entry name" value="ACETYLTRANSFERASE"/>
    <property type="match status" value="1"/>
</dbReference>
<gene>
    <name evidence="2" type="ORF">RSO01_06060</name>
</gene>
<accession>A0A512N370</accession>
<dbReference type="EMBL" id="BKAJ01000011">
    <property type="protein sequence ID" value="GEP53440.1"/>
    <property type="molecule type" value="Genomic_DNA"/>
</dbReference>
<reference evidence="2 3" key="1">
    <citation type="submission" date="2019-07" db="EMBL/GenBank/DDBJ databases">
        <title>Whole genome shotgun sequence of Reyranella soli NBRC 108950.</title>
        <authorList>
            <person name="Hosoyama A."/>
            <person name="Uohara A."/>
            <person name="Ohji S."/>
            <person name="Ichikawa N."/>
        </authorList>
    </citation>
    <scope>NUCLEOTIDE SEQUENCE [LARGE SCALE GENOMIC DNA]</scope>
    <source>
        <strain evidence="2 3">NBRC 108950</strain>
    </source>
</reference>
<dbReference type="Pfam" id="PF13302">
    <property type="entry name" value="Acetyltransf_3"/>
    <property type="match status" value="1"/>
</dbReference>
<protein>
    <recommendedName>
        <fullName evidence="1">N-acetyltransferase domain-containing protein</fullName>
    </recommendedName>
</protein>
<keyword evidence="3" id="KW-1185">Reference proteome</keyword>
<feature type="domain" description="N-acetyltransferase" evidence="1">
    <location>
        <begin position="1"/>
        <end position="138"/>
    </location>
</feature>
<name>A0A512N370_9HYPH</name>
<dbReference type="Proteomes" id="UP000321058">
    <property type="component" value="Unassembled WGS sequence"/>
</dbReference>
<dbReference type="SUPFAM" id="SSF55729">
    <property type="entry name" value="Acyl-CoA N-acyltransferases (Nat)"/>
    <property type="match status" value="1"/>
</dbReference>
<dbReference type="AlphaFoldDB" id="A0A512N370"/>
<comment type="caution">
    <text evidence="2">The sequence shown here is derived from an EMBL/GenBank/DDBJ whole genome shotgun (WGS) entry which is preliminary data.</text>
</comment>
<dbReference type="InterPro" id="IPR016181">
    <property type="entry name" value="Acyl_CoA_acyltransferase"/>
</dbReference>
<dbReference type="PANTHER" id="PTHR39173">
    <property type="entry name" value="ACETYLTRANSFERASE"/>
    <property type="match status" value="1"/>
</dbReference>
<evidence type="ECO:0000313" key="3">
    <source>
        <dbReference type="Proteomes" id="UP000321058"/>
    </source>
</evidence>
<dbReference type="InterPro" id="IPR000182">
    <property type="entry name" value="GNAT_dom"/>
</dbReference>